<organism evidence="10 11">
    <name type="scientific">Chara braunii</name>
    <name type="common">Braun's stonewort</name>
    <dbReference type="NCBI Taxonomy" id="69332"/>
    <lineage>
        <taxon>Eukaryota</taxon>
        <taxon>Viridiplantae</taxon>
        <taxon>Streptophyta</taxon>
        <taxon>Charophyceae</taxon>
        <taxon>Charales</taxon>
        <taxon>Characeae</taxon>
        <taxon>Chara</taxon>
    </lineage>
</organism>
<protein>
    <recommendedName>
        <fullName evidence="3">Conserved oligomeric Golgi complex subunit 8</fullName>
    </recommendedName>
    <alternativeName>
        <fullName evidence="8">Component of oligomeric Golgi complex 8</fullName>
    </alternativeName>
</protein>
<dbReference type="GO" id="GO:0009860">
    <property type="term" value="P:pollen tube growth"/>
    <property type="evidence" value="ECO:0007669"/>
    <property type="project" value="EnsemblPlants"/>
</dbReference>
<proteinExistence type="inferred from homology"/>
<dbReference type="EMBL" id="BFEA01000393">
    <property type="protein sequence ID" value="GBG81990.1"/>
    <property type="molecule type" value="Genomic_DNA"/>
</dbReference>
<reference evidence="10 11" key="1">
    <citation type="journal article" date="2018" name="Cell">
        <title>The Chara Genome: Secondary Complexity and Implications for Plant Terrestrialization.</title>
        <authorList>
            <person name="Nishiyama T."/>
            <person name="Sakayama H."/>
            <person name="Vries J.D."/>
            <person name="Buschmann H."/>
            <person name="Saint-Marcoux D."/>
            <person name="Ullrich K.K."/>
            <person name="Haas F.B."/>
            <person name="Vanderstraeten L."/>
            <person name="Becker D."/>
            <person name="Lang D."/>
            <person name="Vosolsobe S."/>
            <person name="Rombauts S."/>
            <person name="Wilhelmsson P.K.I."/>
            <person name="Janitza P."/>
            <person name="Kern R."/>
            <person name="Heyl A."/>
            <person name="Rumpler F."/>
            <person name="Villalobos L.I.A.C."/>
            <person name="Clay J.M."/>
            <person name="Skokan R."/>
            <person name="Toyoda A."/>
            <person name="Suzuki Y."/>
            <person name="Kagoshima H."/>
            <person name="Schijlen E."/>
            <person name="Tajeshwar N."/>
            <person name="Catarino B."/>
            <person name="Hetherington A.J."/>
            <person name="Saltykova A."/>
            <person name="Bonnot C."/>
            <person name="Breuninger H."/>
            <person name="Symeonidi A."/>
            <person name="Radhakrishnan G.V."/>
            <person name="Van Nieuwerburgh F."/>
            <person name="Deforce D."/>
            <person name="Chang C."/>
            <person name="Karol K.G."/>
            <person name="Hedrich R."/>
            <person name="Ulvskov P."/>
            <person name="Glockner G."/>
            <person name="Delwiche C.F."/>
            <person name="Petrasek J."/>
            <person name="Van de Peer Y."/>
            <person name="Friml J."/>
            <person name="Beilby M."/>
            <person name="Dolan L."/>
            <person name="Kohara Y."/>
            <person name="Sugano S."/>
            <person name="Fujiyama A."/>
            <person name="Delaux P.-M."/>
            <person name="Quint M."/>
            <person name="TheiBen G."/>
            <person name="Hagemann M."/>
            <person name="Harholt J."/>
            <person name="Dunand C."/>
            <person name="Zachgo S."/>
            <person name="Langdale J."/>
            <person name="Maumus F."/>
            <person name="Straeten D.V.D."/>
            <person name="Gould S.B."/>
            <person name="Rensing S.A."/>
        </authorList>
    </citation>
    <scope>NUCLEOTIDE SEQUENCE [LARGE SCALE GENOMIC DNA]</scope>
    <source>
        <strain evidence="10 11">S276</strain>
    </source>
</reference>
<gene>
    <name evidence="10" type="ORF">CBR_g34170</name>
</gene>
<dbReference type="Pfam" id="PF04124">
    <property type="entry name" value="Dor1"/>
    <property type="match status" value="1"/>
</dbReference>
<evidence type="ECO:0000256" key="4">
    <source>
        <dbReference type="ARBA" id="ARBA00022448"/>
    </source>
</evidence>
<dbReference type="GO" id="GO:0006891">
    <property type="term" value="P:intra-Golgi vesicle-mediated transport"/>
    <property type="evidence" value="ECO:0007669"/>
    <property type="project" value="TreeGrafter"/>
</dbReference>
<evidence type="ECO:0000256" key="3">
    <source>
        <dbReference type="ARBA" id="ARBA00020983"/>
    </source>
</evidence>
<dbReference type="OrthoDB" id="1661054at2759"/>
<dbReference type="Proteomes" id="UP000265515">
    <property type="component" value="Unassembled WGS sequence"/>
</dbReference>
<feature type="region of interest" description="Disordered" evidence="9">
    <location>
        <begin position="533"/>
        <end position="646"/>
    </location>
</feature>
<evidence type="ECO:0000256" key="9">
    <source>
        <dbReference type="SAM" id="MobiDB-lite"/>
    </source>
</evidence>
<feature type="compositionally biased region" description="Acidic residues" evidence="9">
    <location>
        <begin position="560"/>
        <end position="570"/>
    </location>
</feature>
<dbReference type="GO" id="GO:0042803">
    <property type="term" value="F:protein homodimerization activity"/>
    <property type="evidence" value="ECO:0007669"/>
    <property type="project" value="EnsemblPlants"/>
</dbReference>
<evidence type="ECO:0000256" key="6">
    <source>
        <dbReference type="ARBA" id="ARBA00023034"/>
    </source>
</evidence>
<keyword evidence="11" id="KW-1185">Reference proteome</keyword>
<feature type="compositionally biased region" description="Polar residues" evidence="9">
    <location>
        <begin position="635"/>
        <end position="646"/>
    </location>
</feature>
<dbReference type="InterPro" id="IPR016159">
    <property type="entry name" value="Cullin_repeat-like_dom_sf"/>
</dbReference>
<comment type="caution">
    <text evidence="10">The sequence shown here is derived from an EMBL/GenBank/DDBJ whole genome shotgun (WGS) entry which is preliminary data.</text>
</comment>
<name>A0A388LI40_CHABU</name>
<dbReference type="GO" id="GO:0007030">
    <property type="term" value="P:Golgi organization"/>
    <property type="evidence" value="ECO:0007669"/>
    <property type="project" value="EnsemblPlants"/>
</dbReference>
<dbReference type="Gramene" id="GBG81990">
    <property type="protein sequence ID" value="GBG81990"/>
    <property type="gene ID" value="CBR_g34170"/>
</dbReference>
<accession>A0A388LI40</accession>
<dbReference type="GO" id="GO:0017119">
    <property type="term" value="C:Golgi transport complex"/>
    <property type="evidence" value="ECO:0007669"/>
    <property type="project" value="EnsemblPlants"/>
</dbReference>
<comment type="similarity">
    <text evidence="2">Belongs to the COG8 family.</text>
</comment>
<keyword evidence="7" id="KW-0472">Membrane</keyword>
<evidence type="ECO:0000313" key="11">
    <source>
        <dbReference type="Proteomes" id="UP000265515"/>
    </source>
</evidence>
<dbReference type="SUPFAM" id="SSF74788">
    <property type="entry name" value="Cullin repeat-like"/>
    <property type="match status" value="1"/>
</dbReference>
<evidence type="ECO:0000256" key="7">
    <source>
        <dbReference type="ARBA" id="ARBA00023136"/>
    </source>
</evidence>
<dbReference type="OMA" id="QRCIHGV"/>
<evidence type="ECO:0000256" key="1">
    <source>
        <dbReference type="ARBA" id="ARBA00004395"/>
    </source>
</evidence>
<dbReference type="InterPro" id="IPR007255">
    <property type="entry name" value="COG8"/>
</dbReference>
<comment type="subcellular location">
    <subcellularLocation>
        <location evidence="1">Golgi apparatus membrane</location>
        <topology evidence="1">Peripheral membrane protein</topology>
    </subcellularLocation>
</comment>
<dbReference type="GO" id="GO:0000139">
    <property type="term" value="C:Golgi membrane"/>
    <property type="evidence" value="ECO:0007669"/>
    <property type="project" value="UniProtKB-SubCell"/>
</dbReference>
<dbReference type="AlphaFoldDB" id="A0A388LI40"/>
<evidence type="ECO:0000256" key="8">
    <source>
        <dbReference type="ARBA" id="ARBA00031347"/>
    </source>
</evidence>
<dbReference type="GO" id="GO:0015031">
    <property type="term" value="P:protein transport"/>
    <property type="evidence" value="ECO:0007669"/>
    <property type="project" value="UniProtKB-KW"/>
</dbReference>
<evidence type="ECO:0000256" key="2">
    <source>
        <dbReference type="ARBA" id="ARBA00006419"/>
    </source>
</evidence>
<dbReference type="PANTHER" id="PTHR21311">
    <property type="entry name" value="CONSERVED OLIGOMERIC GOLGI COMPLEX COMPONENT 8"/>
    <property type="match status" value="1"/>
</dbReference>
<feature type="compositionally biased region" description="Basic and acidic residues" evidence="9">
    <location>
        <begin position="549"/>
        <end position="559"/>
    </location>
</feature>
<keyword evidence="4" id="KW-0813">Transport</keyword>
<dbReference type="STRING" id="69332.A0A388LI40"/>
<feature type="compositionally biased region" description="Low complexity" evidence="9">
    <location>
        <begin position="619"/>
        <end position="629"/>
    </location>
</feature>
<evidence type="ECO:0000256" key="5">
    <source>
        <dbReference type="ARBA" id="ARBA00022927"/>
    </source>
</evidence>
<evidence type="ECO:0000313" key="10">
    <source>
        <dbReference type="EMBL" id="GBG81990.1"/>
    </source>
</evidence>
<dbReference type="PANTHER" id="PTHR21311:SF0">
    <property type="entry name" value="CONSERVED OLIGOMERIC GOLGI COMPLEX SUBUNIT 8"/>
    <property type="match status" value="1"/>
</dbReference>
<sequence length="646" mass="71212">MASVATALAVDLGGYRFDGLEDFHGDPPLADGDGGINDLSEDGVQDAYLSELLSYSLERLNKEPELLRADADRIRRQMQEVAVSNYGAFITAAESIQAIRKEIAAVDAHLETLVNEVPKLTTGCNEFMEKAQHILEKRSLNNTMLANHNTLLELLKIPQLMDTCVRNGNYDEALDLEAFVAKLATMHSRLPVIQTLADEVHQITQAMLQQLLQRLRSSIQLPDCLRVIGYLRRLAVFGEHEMRLQFLRCREAWLADIIEELDQSSPYDYLKRITECHRVHLFDVVMHYRAIFSDDTSGQEEVNDGGLVYSWAMHRVTAYLNVLRTMLPRISEGTSLESILQHCMYCAMSLGRVGLDFRGLLPPLFESCVYDLFNRNISVAVEAFQHALASHRWVPLPPMGSSRLSGADDGSEDVAPPYSLMEHPPLAAFVNGVLAALNELRHCAPLSLRSSLAGTLQQALKNVTDTLLRFNATRILRDSEKSLFMGLCRAFVEIAAPYCAVCFGRCYSGGASLLDTRTVLEPVRKLVMLSSAAPDAGPSARNEVQADDPANRDTGGGERDDIDEDNDLDVDPSTINLDNVYDEEEGDERAGGDSATEGDDDTTTWLNGKHSGKPEGARVSSPVKVSVSKCGAQPTVVTDSSPPDVR</sequence>
<keyword evidence="6" id="KW-0333">Golgi apparatus</keyword>
<keyword evidence="5" id="KW-0653">Protein transport</keyword>